<gene>
    <name evidence="10" type="ORF">SLINC_7022</name>
</gene>
<keyword evidence="8" id="KW-1133">Transmembrane helix</keyword>
<dbReference type="Pfam" id="PF00005">
    <property type="entry name" value="ABC_tran"/>
    <property type="match status" value="1"/>
</dbReference>
<dbReference type="FunFam" id="3.40.50.300:FF:001001">
    <property type="entry name" value="Multidrug ABC transporter ATP-binding protein"/>
    <property type="match status" value="1"/>
</dbReference>
<dbReference type="Gene3D" id="1.20.1560.10">
    <property type="entry name" value="ABC transporter type 1, transmembrane domain"/>
    <property type="match status" value="1"/>
</dbReference>
<dbReference type="AlphaFoldDB" id="A0A1B1MKX0"/>
<keyword evidence="6" id="KW-0547">Nucleotide-binding</keyword>
<keyword evidence="9" id="KW-0472">Membrane</keyword>
<dbReference type="SUPFAM" id="SSF90123">
    <property type="entry name" value="ABC transporter transmembrane region"/>
    <property type="match status" value="1"/>
</dbReference>
<evidence type="ECO:0000313" key="10">
    <source>
        <dbReference type="EMBL" id="ANS69246.1"/>
    </source>
</evidence>
<dbReference type="GO" id="GO:0016887">
    <property type="term" value="F:ATP hydrolysis activity"/>
    <property type="evidence" value="ECO:0007669"/>
    <property type="project" value="InterPro"/>
</dbReference>
<dbReference type="Pfam" id="PF00664">
    <property type="entry name" value="ABC_membrane"/>
    <property type="match status" value="1"/>
</dbReference>
<dbReference type="InterPro" id="IPR011527">
    <property type="entry name" value="ABC1_TM_dom"/>
</dbReference>
<evidence type="ECO:0000256" key="2">
    <source>
        <dbReference type="ARBA" id="ARBA00022448"/>
    </source>
</evidence>
<dbReference type="RefSeq" id="WP_067442815.1">
    <property type="nucleotide sequence ID" value="NZ_CP016438.1"/>
</dbReference>
<sequence length="595" mass="62663">MSTTDTRPAPAALHTATGREATRWVAAHCREMPWLTVATVLTTVAGAALQVLPVLLLGRVVDGVVEGDSRSILVRIGVLMGAAALLGAAATAVSTYLIGRLGADLLARLREGAVRAVLGMPSARIEHVGRGDVLSRVGDDVAVLSKGIRMAVPTVFSAGVLVAIATVGMFGLDWRLGLAGVGALPAYALALRWYLPRSAPLYRKQRVAQADRAQALISGLNGIDTVRAYRLEDAFREKVTRESWRVRELGIEVFRFFGRFVGRENRAEFIGLVLIIVVGYALLEADAASLGEVSAAPLLFHRLFTPLGMIMFTFDEAQKSGASLTRLVGVLKEPAEDRLVGDPDVVPADIAPWPVTVEGVTFSYPGTEEPVLRDVDLTIPAGGSLALVGATGAGKTTLAALIAGIGTPQTGSVRVGPTDLATVDEAGARALVSILTQETHVFSGPLADDLRLAAPEATDAELMTALRTVGADTWVDALPEKLDTPVGEGGERLDATKVAQIALARLVLSRSPVVVLDESTAEAGSEGAAELERAVLAACAGRTTLFVAHRLTQAMAAERIAVLDAGRVVEQGTHEELVALGGRYARLWRAWREGS</sequence>
<proteinExistence type="predicted"/>
<dbReference type="Proteomes" id="UP000092598">
    <property type="component" value="Chromosome"/>
</dbReference>
<reference evidence="10 11" key="1">
    <citation type="submission" date="2016-07" db="EMBL/GenBank/DDBJ databases">
        <title>Enhancement of antibiotic productionsby engineered nitrateutilization in actinobacteria.</title>
        <authorList>
            <person name="Meng S.C."/>
        </authorList>
    </citation>
    <scope>NUCLEOTIDE SEQUENCE [LARGE SCALE GENOMIC DNA]</scope>
    <source>
        <strain evidence="10 11">NRRL 2936</strain>
    </source>
</reference>
<keyword evidence="7" id="KW-0067">ATP-binding</keyword>
<comment type="subcellular location">
    <subcellularLocation>
        <location evidence="1">Cell membrane</location>
        <topology evidence="1">Multi-pass membrane protein</topology>
    </subcellularLocation>
</comment>
<organism evidence="10 11">
    <name type="scientific">Streptomyces lincolnensis</name>
    <dbReference type="NCBI Taxonomy" id="1915"/>
    <lineage>
        <taxon>Bacteria</taxon>
        <taxon>Bacillati</taxon>
        <taxon>Actinomycetota</taxon>
        <taxon>Actinomycetes</taxon>
        <taxon>Kitasatosporales</taxon>
        <taxon>Streptomycetaceae</taxon>
        <taxon>Streptomyces</taxon>
    </lineage>
</organism>
<dbReference type="PROSITE" id="PS50893">
    <property type="entry name" value="ABC_TRANSPORTER_2"/>
    <property type="match status" value="1"/>
</dbReference>
<dbReference type="PANTHER" id="PTHR24221">
    <property type="entry name" value="ATP-BINDING CASSETTE SUB-FAMILY B"/>
    <property type="match status" value="1"/>
</dbReference>
<evidence type="ECO:0000256" key="1">
    <source>
        <dbReference type="ARBA" id="ARBA00004651"/>
    </source>
</evidence>
<dbReference type="KEGG" id="sls:SLINC_7022"/>
<dbReference type="InterPro" id="IPR036640">
    <property type="entry name" value="ABC1_TM_sf"/>
</dbReference>
<evidence type="ECO:0000256" key="8">
    <source>
        <dbReference type="ARBA" id="ARBA00022989"/>
    </source>
</evidence>
<evidence type="ECO:0000256" key="7">
    <source>
        <dbReference type="ARBA" id="ARBA00022840"/>
    </source>
</evidence>
<dbReference type="FunFam" id="1.20.1560.10:FF:000110">
    <property type="entry name" value="Multidrug ABC transporter permease"/>
    <property type="match status" value="1"/>
</dbReference>
<name>A0A1B1MKX0_STRLN</name>
<dbReference type="PROSITE" id="PS50929">
    <property type="entry name" value="ABC_TM1F"/>
    <property type="match status" value="1"/>
</dbReference>
<keyword evidence="2" id="KW-0813">Transport</keyword>
<dbReference type="InterPro" id="IPR003593">
    <property type="entry name" value="AAA+_ATPase"/>
</dbReference>
<keyword evidence="5 10" id="KW-0812">Transmembrane</keyword>
<evidence type="ECO:0000256" key="4">
    <source>
        <dbReference type="ARBA" id="ARBA00022519"/>
    </source>
</evidence>
<dbReference type="PANTHER" id="PTHR24221:SF654">
    <property type="entry name" value="ATP-BINDING CASSETTE SUB-FAMILY B MEMBER 6"/>
    <property type="match status" value="1"/>
</dbReference>
<evidence type="ECO:0000256" key="6">
    <source>
        <dbReference type="ARBA" id="ARBA00022741"/>
    </source>
</evidence>
<evidence type="ECO:0000313" key="11">
    <source>
        <dbReference type="Proteomes" id="UP000092598"/>
    </source>
</evidence>
<dbReference type="SUPFAM" id="SSF52540">
    <property type="entry name" value="P-loop containing nucleoside triphosphate hydrolases"/>
    <property type="match status" value="1"/>
</dbReference>
<keyword evidence="3" id="KW-1003">Cell membrane</keyword>
<dbReference type="STRING" id="1915.SLINC_7022"/>
<protein>
    <submittedName>
        <fullName evidence="10">ABC-transporter transmembrane protein</fullName>
    </submittedName>
</protein>
<dbReference type="EMBL" id="CP016438">
    <property type="protein sequence ID" value="ANS69246.1"/>
    <property type="molecule type" value="Genomic_DNA"/>
</dbReference>
<evidence type="ECO:0000256" key="5">
    <source>
        <dbReference type="ARBA" id="ARBA00022692"/>
    </source>
</evidence>
<keyword evidence="4" id="KW-0997">Cell inner membrane</keyword>
<dbReference type="InterPro" id="IPR003439">
    <property type="entry name" value="ABC_transporter-like_ATP-bd"/>
</dbReference>
<dbReference type="GO" id="GO:0140359">
    <property type="term" value="F:ABC-type transporter activity"/>
    <property type="evidence" value="ECO:0007669"/>
    <property type="project" value="InterPro"/>
</dbReference>
<evidence type="ECO:0000256" key="3">
    <source>
        <dbReference type="ARBA" id="ARBA00022475"/>
    </source>
</evidence>
<dbReference type="Gene3D" id="3.40.50.300">
    <property type="entry name" value="P-loop containing nucleotide triphosphate hydrolases"/>
    <property type="match status" value="1"/>
</dbReference>
<keyword evidence="11" id="KW-1185">Reference proteome</keyword>
<dbReference type="GO" id="GO:0005524">
    <property type="term" value="F:ATP binding"/>
    <property type="evidence" value="ECO:0007669"/>
    <property type="project" value="UniProtKB-KW"/>
</dbReference>
<dbReference type="OrthoDB" id="9806127at2"/>
<dbReference type="GO" id="GO:0034040">
    <property type="term" value="F:ATPase-coupled lipid transmembrane transporter activity"/>
    <property type="evidence" value="ECO:0007669"/>
    <property type="project" value="TreeGrafter"/>
</dbReference>
<dbReference type="SMART" id="SM00382">
    <property type="entry name" value="AAA"/>
    <property type="match status" value="1"/>
</dbReference>
<accession>A0A1B1MKX0</accession>
<dbReference type="InterPro" id="IPR027417">
    <property type="entry name" value="P-loop_NTPase"/>
</dbReference>
<dbReference type="PATRIC" id="fig|1915.4.peg.7734"/>
<dbReference type="InterPro" id="IPR039421">
    <property type="entry name" value="Type_1_exporter"/>
</dbReference>
<evidence type="ECO:0000256" key="9">
    <source>
        <dbReference type="ARBA" id="ARBA00023136"/>
    </source>
</evidence>
<dbReference type="CDD" id="cd07346">
    <property type="entry name" value="ABC_6TM_exporters"/>
    <property type="match status" value="1"/>
</dbReference>
<dbReference type="GO" id="GO:0005886">
    <property type="term" value="C:plasma membrane"/>
    <property type="evidence" value="ECO:0007669"/>
    <property type="project" value="UniProtKB-SubCell"/>
</dbReference>